<proteinExistence type="predicted"/>
<dbReference type="Gene3D" id="1.10.3110.10">
    <property type="entry name" value="protoporphyrinogen ix oxidase, domain 3"/>
    <property type="match status" value="1"/>
</dbReference>
<organism evidence="2 3">
    <name type="scientific">Saccharopolyspora oryzae</name>
    <dbReference type="NCBI Taxonomy" id="2997343"/>
    <lineage>
        <taxon>Bacteria</taxon>
        <taxon>Bacillati</taxon>
        <taxon>Actinomycetota</taxon>
        <taxon>Actinomycetes</taxon>
        <taxon>Pseudonocardiales</taxon>
        <taxon>Pseudonocardiaceae</taxon>
        <taxon>Saccharopolyspora</taxon>
    </lineage>
</organism>
<dbReference type="Gene3D" id="3.90.660.20">
    <property type="entry name" value="Protoporphyrinogen oxidase, mitochondrial, domain 2"/>
    <property type="match status" value="1"/>
</dbReference>
<dbReference type="Proteomes" id="UP001210380">
    <property type="component" value="Unassembled WGS sequence"/>
</dbReference>
<keyword evidence="3" id="KW-1185">Reference proteome</keyword>
<dbReference type="InterPro" id="IPR050464">
    <property type="entry name" value="Zeta_carotene_desat/Oxidored"/>
</dbReference>
<dbReference type="SUPFAM" id="SSF54373">
    <property type="entry name" value="FAD-linked reductases, C-terminal domain"/>
    <property type="match status" value="1"/>
</dbReference>
<feature type="domain" description="Amine oxidase" evidence="1">
    <location>
        <begin position="14"/>
        <end position="433"/>
    </location>
</feature>
<reference evidence="2 3" key="1">
    <citation type="submission" date="2022-11" db="EMBL/GenBank/DDBJ databases">
        <title>Draft genome sequence of Saccharopolyspora sp. WRP15-2 isolated from rhizosphere soils of wild rice in Thailand.</title>
        <authorList>
            <person name="Duangmal K."/>
            <person name="Kammanee S."/>
            <person name="Muangham S."/>
        </authorList>
    </citation>
    <scope>NUCLEOTIDE SEQUENCE [LARGE SCALE GENOMIC DNA]</scope>
    <source>
        <strain evidence="2 3">WRP15-2</strain>
    </source>
</reference>
<protein>
    <submittedName>
        <fullName evidence="2">NAD(P)/FAD-dependent oxidoreductase</fullName>
    </submittedName>
</protein>
<dbReference type="PANTHER" id="PTHR42923">
    <property type="entry name" value="PROTOPORPHYRINOGEN OXIDASE"/>
    <property type="match status" value="1"/>
</dbReference>
<sequence>MSRDLDVAVVGAGIAGLTAAHELQRAGLAVRVFEAAPQVGGRMTSVRHDDWTIDTGAEQISPSGYRATWELISRLGLTEAEVPRIGRPLAVWRNGRAHAGVADTRGTLTGAGLSRRAHLDLLRFQTWALRNRDHFDDDRPERSLLAAETVADLGRRYHPDLHDYLLQPVAGSFFGWDTERSAAAVMVSLLLSVGSAGTWRTYRDGMDTLARCLASDLDVVTGQQVHEVVADGDGARLQTGSDVVTARSVLLCVPAPVAAQLHANPPAEEAEFLAACTFTPALKVSCLLDEPLSVPGGDRPYVLLTPAVEEQALSAIILDHEKHPGRAPMGKGLLTLMANPSTIPDLLTASDEEVVDRLTRAVHRYLPDFDVANRANFVHRHRYGLPEATPVAVHRRGRFAARAVGPVDYAGDWVVLRPASEGAVRAGALAASRTLSRLHPAIKPALSKRLRVVPNSLESSR</sequence>
<dbReference type="PRINTS" id="PR00419">
    <property type="entry name" value="ADXRDTASE"/>
</dbReference>
<dbReference type="EMBL" id="JAQGLA010000004">
    <property type="protein sequence ID" value="MDA3624627.1"/>
    <property type="molecule type" value="Genomic_DNA"/>
</dbReference>
<name>A0ABT4USE5_9PSEU</name>
<dbReference type="SUPFAM" id="SSF51905">
    <property type="entry name" value="FAD/NAD(P)-binding domain"/>
    <property type="match status" value="1"/>
</dbReference>
<dbReference type="InterPro" id="IPR002937">
    <property type="entry name" value="Amino_oxidase"/>
</dbReference>
<evidence type="ECO:0000313" key="3">
    <source>
        <dbReference type="Proteomes" id="UP001210380"/>
    </source>
</evidence>
<comment type="caution">
    <text evidence="2">The sequence shown here is derived from an EMBL/GenBank/DDBJ whole genome shotgun (WGS) entry which is preliminary data.</text>
</comment>
<accession>A0ABT4USE5</accession>
<dbReference type="Gene3D" id="3.50.50.60">
    <property type="entry name" value="FAD/NAD(P)-binding domain"/>
    <property type="match status" value="1"/>
</dbReference>
<evidence type="ECO:0000259" key="1">
    <source>
        <dbReference type="Pfam" id="PF01593"/>
    </source>
</evidence>
<gene>
    <name evidence="2" type="ORF">OU415_04195</name>
</gene>
<evidence type="ECO:0000313" key="2">
    <source>
        <dbReference type="EMBL" id="MDA3624627.1"/>
    </source>
</evidence>
<dbReference type="InterPro" id="IPR036188">
    <property type="entry name" value="FAD/NAD-bd_sf"/>
</dbReference>
<dbReference type="RefSeq" id="WP_270947199.1">
    <property type="nucleotide sequence ID" value="NZ_JAQGLA010000004.1"/>
</dbReference>
<dbReference type="Pfam" id="PF01593">
    <property type="entry name" value="Amino_oxidase"/>
    <property type="match status" value="1"/>
</dbReference>